<dbReference type="InterPro" id="IPR036188">
    <property type="entry name" value="FAD/NAD-bd_sf"/>
</dbReference>
<evidence type="ECO:0000313" key="4">
    <source>
        <dbReference type="Proteomes" id="UP001558652"/>
    </source>
</evidence>
<feature type="region of interest" description="Disordered" evidence="1">
    <location>
        <begin position="64"/>
        <end position="91"/>
    </location>
</feature>
<dbReference type="InterPro" id="IPR032151">
    <property type="entry name" value="CFAP61_N"/>
</dbReference>
<comment type="caution">
    <text evidence="3">The sequence shown here is derived from an EMBL/GenBank/DDBJ whole genome shotgun (WGS) entry which is preliminary data.</text>
</comment>
<evidence type="ECO:0000259" key="2">
    <source>
        <dbReference type="Pfam" id="PF16092"/>
    </source>
</evidence>
<reference evidence="3 4" key="1">
    <citation type="submission" date="2024-07" db="EMBL/GenBank/DDBJ databases">
        <title>Chromosome-level genome assembly of the water stick insect Ranatra chinensis (Heteroptera: Nepidae).</title>
        <authorList>
            <person name="Liu X."/>
        </authorList>
    </citation>
    <scope>NUCLEOTIDE SEQUENCE [LARGE SCALE GENOMIC DNA]</scope>
    <source>
        <strain evidence="3">Cailab_2021Rc</strain>
        <tissue evidence="3">Muscle</tissue>
    </source>
</reference>
<gene>
    <name evidence="3" type="ORF">AAG570_008432</name>
</gene>
<dbReference type="Proteomes" id="UP001558652">
    <property type="component" value="Unassembled WGS sequence"/>
</dbReference>
<dbReference type="PANTHER" id="PTHR21178:SF8">
    <property type="entry name" value="CILIA- AND FLAGELLA-ASSOCIATED PROTEIN 61"/>
    <property type="match status" value="1"/>
</dbReference>
<accession>A0ABD0ZC28</accession>
<organism evidence="3 4">
    <name type="scientific">Ranatra chinensis</name>
    <dbReference type="NCBI Taxonomy" id="642074"/>
    <lineage>
        <taxon>Eukaryota</taxon>
        <taxon>Metazoa</taxon>
        <taxon>Ecdysozoa</taxon>
        <taxon>Arthropoda</taxon>
        <taxon>Hexapoda</taxon>
        <taxon>Insecta</taxon>
        <taxon>Pterygota</taxon>
        <taxon>Neoptera</taxon>
        <taxon>Paraneoptera</taxon>
        <taxon>Hemiptera</taxon>
        <taxon>Heteroptera</taxon>
        <taxon>Panheteroptera</taxon>
        <taxon>Nepomorpha</taxon>
        <taxon>Nepidae</taxon>
        <taxon>Ranatrinae</taxon>
        <taxon>Ranatra</taxon>
    </lineage>
</organism>
<evidence type="ECO:0000313" key="3">
    <source>
        <dbReference type="EMBL" id="KAL1138368.1"/>
    </source>
</evidence>
<dbReference type="EMBL" id="JBFDAA010000003">
    <property type="protein sequence ID" value="KAL1138368.1"/>
    <property type="molecule type" value="Genomic_DNA"/>
</dbReference>
<dbReference type="InterPro" id="IPR038884">
    <property type="entry name" value="CFAP61"/>
</dbReference>
<protein>
    <recommendedName>
        <fullName evidence="2">Cilia- and flagella-associated protein 61 N-terminal domain-containing protein</fullName>
    </recommendedName>
</protein>
<dbReference type="PANTHER" id="PTHR21178">
    <property type="entry name" value="CILIA- AND FLAGELLA-ASSOCIATED PROTEIN 61"/>
    <property type="match status" value="1"/>
</dbReference>
<proteinExistence type="predicted"/>
<dbReference type="SUPFAM" id="SSF51905">
    <property type="entry name" value="FAD/NAD(P)-binding domain"/>
    <property type="match status" value="1"/>
</dbReference>
<name>A0ABD0ZC28_9HEMI</name>
<evidence type="ECO:0000256" key="1">
    <source>
        <dbReference type="SAM" id="MobiDB-lite"/>
    </source>
</evidence>
<keyword evidence="4" id="KW-1185">Reference proteome</keyword>
<feature type="domain" description="Cilia- and flagella-associated protein 61 N-terminal" evidence="2">
    <location>
        <begin position="130"/>
        <end position="216"/>
    </location>
</feature>
<dbReference type="Pfam" id="PF16092">
    <property type="entry name" value="CFAP61_N"/>
    <property type="match status" value="1"/>
</dbReference>
<sequence length="722" mass="82201">MAISRNRFGPTNSQQETIDHGKYIISHNNLRRLTEQVPRSEAVAGAGAGALLLKWVVGSYQKYTRDGSGSENDSSTEDKPPEIDEEDAEGGSQIQDVVGEETEEINVSSIQETLPSSDYKEYETPGIGSCRRATQNDIASILNLIKEETRAFFGDGTNIGRLIENAHMSFSLYSDNDDLISFVSLCDYPNLVLPPAHWEEWLRRKFNYEDVYNLTNMIKCFKKRLISIYGEDLVLDIFDLFGNEKIGIVGQDETDIANTEVCAMFFDVMIREAVNYQTNFLGSRLPEPRSSPSIQMEGNTNSEHYDYDDDYDIDALRDFTISTMMLNLPTNEEDDVIVTDLPIPKTQLDWSHHFKERYSIAVTTCGDRYKYTSNRARFLNLLKAFQDNVHTNAGCRLSLKILPTWEAKPQFDTTQSTLEDLALLKRNQIMSLAGLMHWVPVSPRRLPIYSKALRSRLPPYHDNPHNPFGLFYINTRICSTMKILCNFRIVIVGSGDTTLGFLEHLIFSPTSVHRGYGNIVLICDRGLPPGELFEEESWARLRRSMLVERGRYQRHYLQSLALHAWVTVVRGRMTAIDRKEKLVVVEGGEGAVRYDYLFLFCGKQFGKPPAPPKGVTPLAHCRMEFEKNPDLDSFLEELPKNMFVINNEFEAEDALRTLRVLMLKREEGQLIVVYGHSLNALACINCLRKFGLPSSYLVYVEPFPVGRFAIDLFNNPTVSDLK</sequence>
<dbReference type="AlphaFoldDB" id="A0ABD0ZC28"/>